<proteinExistence type="predicted"/>
<name>A0AAV4MY68_CAEEX</name>
<dbReference type="EMBL" id="BPLR01002637">
    <property type="protein sequence ID" value="GIX75929.1"/>
    <property type="molecule type" value="Genomic_DNA"/>
</dbReference>
<gene>
    <name evidence="1" type="ORF">CEXT_248361</name>
</gene>
<accession>A0AAV4MY68</accession>
<sequence length="124" mass="13984">MGILLAPTSEDYFIILITGVAFRTYANNRSGRTKEASSILSRDQVATLVDDHIEGLLKDSRNAGAVECPTIINESTNFNLSRQGEVWDFMTRFGDFMLNWILGGKGDFFLEEKPRRRFPFAANT</sequence>
<organism evidence="1 2">
    <name type="scientific">Caerostris extrusa</name>
    <name type="common">Bark spider</name>
    <name type="synonym">Caerostris bankana</name>
    <dbReference type="NCBI Taxonomy" id="172846"/>
    <lineage>
        <taxon>Eukaryota</taxon>
        <taxon>Metazoa</taxon>
        <taxon>Ecdysozoa</taxon>
        <taxon>Arthropoda</taxon>
        <taxon>Chelicerata</taxon>
        <taxon>Arachnida</taxon>
        <taxon>Araneae</taxon>
        <taxon>Araneomorphae</taxon>
        <taxon>Entelegynae</taxon>
        <taxon>Araneoidea</taxon>
        <taxon>Araneidae</taxon>
        <taxon>Caerostris</taxon>
    </lineage>
</organism>
<dbReference type="AlphaFoldDB" id="A0AAV4MY68"/>
<reference evidence="1 2" key="1">
    <citation type="submission" date="2021-06" db="EMBL/GenBank/DDBJ databases">
        <title>Caerostris extrusa draft genome.</title>
        <authorList>
            <person name="Kono N."/>
            <person name="Arakawa K."/>
        </authorList>
    </citation>
    <scope>NUCLEOTIDE SEQUENCE [LARGE SCALE GENOMIC DNA]</scope>
</reference>
<dbReference type="Proteomes" id="UP001054945">
    <property type="component" value="Unassembled WGS sequence"/>
</dbReference>
<evidence type="ECO:0000313" key="1">
    <source>
        <dbReference type="EMBL" id="GIX75929.1"/>
    </source>
</evidence>
<comment type="caution">
    <text evidence="1">The sequence shown here is derived from an EMBL/GenBank/DDBJ whole genome shotgun (WGS) entry which is preliminary data.</text>
</comment>
<keyword evidence="2" id="KW-1185">Reference proteome</keyword>
<protein>
    <submittedName>
        <fullName evidence="1">Uncharacterized protein</fullName>
    </submittedName>
</protein>
<evidence type="ECO:0000313" key="2">
    <source>
        <dbReference type="Proteomes" id="UP001054945"/>
    </source>
</evidence>